<evidence type="ECO:0000313" key="7">
    <source>
        <dbReference type="EMBL" id="MBM6703904.1"/>
    </source>
</evidence>
<dbReference type="PANTHER" id="PTHR33420:SF12">
    <property type="entry name" value="FIMBRIN-LIKE PROTEIN FIMI-RELATED"/>
    <property type="match status" value="1"/>
</dbReference>
<dbReference type="PANTHER" id="PTHR33420">
    <property type="entry name" value="FIMBRIAL SUBUNIT ELFA-RELATED"/>
    <property type="match status" value="1"/>
</dbReference>
<evidence type="ECO:0000256" key="3">
    <source>
        <dbReference type="ARBA" id="ARBA00022729"/>
    </source>
</evidence>
<evidence type="ECO:0000256" key="4">
    <source>
        <dbReference type="ARBA" id="ARBA00023263"/>
    </source>
</evidence>
<evidence type="ECO:0000256" key="5">
    <source>
        <dbReference type="SAM" id="SignalP"/>
    </source>
</evidence>
<evidence type="ECO:0000256" key="1">
    <source>
        <dbReference type="ARBA" id="ARBA00004561"/>
    </source>
</evidence>
<sequence>MKHFMLALTALAVSSAACAAGDNDHTLYPSTEINFEGRIIAQACEIGTDLNGAPVQLGTYPAEYFKSINVQTAPVNFNLKLSKCRLVQTLTGATDEIEVETSSLTFTDQSGDTQTMPTYNRNHLLAPIAEAGETTATNIGVLVKYAKAGEPSVDFDSDDGYAIVGSSTTVPAKNMRIEEDGVTIPMAAVMQRASDAQDVTPGKVKARMKVVLQYK</sequence>
<keyword evidence="4" id="KW-0281">Fimbrium</keyword>
<dbReference type="InterPro" id="IPR008966">
    <property type="entry name" value="Adhesion_dom_sf"/>
</dbReference>
<evidence type="ECO:0000256" key="2">
    <source>
        <dbReference type="ARBA" id="ARBA00006671"/>
    </source>
</evidence>
<organism evidence="7 8">
    <name type="scientific">Sutterella massiliensis</name>
    <dbReference type="NCBI Taxonomy" id="1816689"/>
    <lineage>
        <taxon>Bacteria</taxon>
        <taxon>Pseudomonadati</taxon>
        <taxon>Pseudomonadota</taxon>
        <taxon>Betaproteobacteria</taxon>
        <taxon>Burkholderiales</taxon>
        <taxon>Sutterellaceae</taxon>
        <taxon>Sutterella</taxon>
    </lineage>
</organism>
<evidence type="ECO:0000259" key="6">
    <source>
        <dbReference type="Pfam" id="PF00419"/>
    </source>
</evidence>
<keyword evidence="3 5" id="KW-0732">Signal</keyword>
<dbReference type="PROSITE" id="PS51257">
    <property type="entry name" value="PROKAR_LIPOPROTEIN"/>
    <property type="match status" value="1"/>
</dbReference>
<protein>
    <submittedName>
        <fullName evidence="7">Type 1 fimbrial protein</fullName>
    </submittedName>
</protein>
<dbReference type="RefSeq" id="WP_205102371.1">
    <property type="nucleotide sequence ID" value="NZ_JACJJC010000006.1"/>
</dbReference>
<dbReference type="InterPro" id="IPR050263">
    <property type="entry name" value="Bact_Fimbrial_Adh_Pro"/>
</dbReference>
<comment type="caution">
    <text evidence="7">The sequence shown here is derived from an EMBL/GenBank/DDBJ whole genome shotgun (WGS) entry which is preliminary data.</text>
</comment>
<dbReference type="InterPro" id="IPR000259">
    <property type="entry name" value="Adhesion_dom_fimbrial"/>
</dbReference>
<feature type="chain" id="PRO_5047525892" evidence="5">
    <location>
        <begin position="20"/>
        <end position="215"/>
    </location>
</feature>
<accession>A0ABS2DRE6</accession>
<gene>
    <name evidence="7" type="ORF">H6A60_05320</name>
</gene>
<feature type="signal peptide" evidence="5">
    <location>
        <begin position="1"/>
        <end position="19"/>
    </location>
</feature>
<dbReference type="InterPro" id="IPR036937">
    <property type="entry name" value="Adhesion_dom_fimbrial_sf"/>
</dbReference>
<comment type="similarity">
    <text evidence="2">Belongs to the fimbrial protein family.</text>
</comment>
<name>A0ABS2DRE6_9BURK</name>
<dbReference type="EMBL" id="JACJJC010000006">
    <property type="protein sequence ID" value="MBM6703904.1"/>
    <property type="molecule type" value="Genomic_DNA"/>
</dbReference>
<keyword evidence="8" id="KW-1185">Reference proteome</keyword>
<dbReference type="Gene3D" id="2.60.40.1090">
    <property type="entry name" value="Fimbrial-type adhesion domain"/>
    <property type="match status" value="1"/>
</dbReference>
<feature type="domain" description="Fimbrial-type adhesion" evidence="6">
    <location>
        <begin position="33"/>
        <end position="215"/>
    </location>
</feature>
<dbReference type="SUPFAM" id="SSF49401">
    <property type="entry name" value="Bacterial adhesins"/>
    <property type="match status" value="1"/>
</dbReference>
<proteinExistence type="inferred from homology"/>
<dbReference type="Proteomes" id="UP000715095">
    <property type="component" value="Unassembled WGS sequence"/>
</dbReference>
<comment type="subcellular location">
    <subcellularLocation>
        <location evidence="1">Fimbrium</location>
    </subcellularLocation>
</comment>
<reference evidence="7 8" key="1">
    <citation type="journal article" date="2021" name="Sci. Rep.">
        <title>The distribution of antibiotic resistance genes in chicken gut microbiota commensals.</title>
        <authorList>
            <person name="Juricova H."/>
            <person name="Matiasovicova J."/>
            <person name="Kubasova T."/>
            <person name="Cejkova D."/>
            <person name="Rychlik I."/>
        </authorList>
    </citation>
    <scope>NUCLEOTIDE SEQUENCE [LARGE SCALE GENOMIC DNA]</scope>
    <source>
        <strain evidence="7 8">An829</strain>
    </source>
</reference>
<evidence type="ECO:0000313" key="8">
    <source>
        <dbReference type="Proteomes" id="UP000715095"/>
    </source>
</evidence>
<dbReference type="Pfam" id="PF00419">
    <property type="entry name" value="Fimbrial"/>
    <property type="match status" value="1"/>
</dbReference>